<evidence type="ECO:0000313" key="3">
    <source>
        <dbReference type="Proteomes" id="UP000295135"/>
    </source>
</evidence>
<reference evidence="2 3" key="1">
    <citation type="submission" date="2019-03" db="EMBL/GenBank/DDBJ databases">
        <title>Genomic Encyclopedia of Type Strains, Phase IV (KMG-IV): sequencing the most valuable type-strain genomes for metagenomic binning, comparative biology and taxonomic classification.</title>
        <authorList>
            <person name="Goeker M."/>
        </authorList>
    </citation>
    <scope>NUCLEOTIDE SEQUENCE [LARGE SCALE GENOMIC DNA]</scope>
    <source>
        <strain evidence="2 3">DSM 103923</strain>
    </source>
</reference>
<dbReference type="Pfam" id="PF00582">
    <property type="entry name" value="Usp"/>
    <property type="match status" value="1"/>
</dbReference>
<dbReference type="AlphaFoldDB" id="A0A4V2UQY8"/>
<protein>
    <submittedName>
        <fullName evidence="2">Universal stress protein family protein</fullName>
    </submittedName>
</protein>
<dbReference type="InterPro" id="IPR006016">
    <property type="entry name" value="UspA"/>
</dbReference>
<evidence type="ECO:0000313" key="2">
    <source>
        <dbReference type="EMBL" id="TCS73376.1"/>
    </source>
</evidence>
<dbReference type="Gene3D" id="3.40.50.12370">
    <property type="match status" value="2"/>
</dbReference>
<dbReference type="Proteomes" id="UP000295135">
    <property type="component" value="Unassembled WGS sequence"/>
</dbReference>
<sequence>MASLPPEIKRVLLGLSGMEEEWAALDAAIELADRLQAELATLFIEDADLLRASLLPCVREVGRSSAQSRQLEFDQLQRAFKVAATEAEQRLRRHAEARALRFSFQVMRGRPVPQLLDLADRLDLILLPPPGWMRRRPPPHRPVVVFYDASAATEPALAMAAALARSAGAPLHVLIAADDEAALRQGAAQARAHAPDLSLTVERAGDLAGQTNRQAASALVLQVADDIDAAAIDRMRNRLHCDLLVLR</sequence>
<dbReference type="EMBL" id="SLZY01000002">
    <property type="protein sequence ID" value="TCS73376.1"/>
    <property type="molecule type" value="Genomic_DNA"/>
</dbReference>
<comment type="caution">
    <text evidence="2">The sequence shown here is derived from an EMBL/GenBank/DDBJ whole genome shotgun (WGS) entry which is preliminary data.</text>
</comment>
<keyword evidence="3" id="KW-1185">Reference proteome</keyword>
<organism evidence="2 3">
    <name type="scientific">Sulfuritortus calidifontis</name>
    <dbReference type="NCBI Taxonomy" id="1914471"/>
    <lineage>
        <taxon>Bacteria</taxon>
        <taxon>Pseudomonadati</taxon>
        <taxon>Pseudomonadota</taxon>
        <taxon>Betaproteobacteria</taxon>
        <taxon>Nitrosomonadales</taxon>
        <taxon>Thiobacillaceae</taxon>
        <taxon>Sulfuritortus</taxon>
    </lineage>
</organism>
<proteinExistence type="predicted"/>
<evidence type="ECO:0000259" key="1">
    <source>
        <dbReference type="Pfam" id="PF00582"/>
    </source>
</evidence>
<dbReference type="SUPFAM" id="SSF52402">
    <property type="entry name" value="Adenine nucleotide alpha hydrolases-like"/>
    <property type="match status" value="2"/>
</dbReference>
<dbReference type="RefSeq" id="WP_126458648.1">
    <property type="nucleotide sequence ID" value="NZ_AP018721.1"/>
</dbReference>
<accession>A0A4V2UQY8</accession>
<feature type="domain" description="UspA" evidence="1">
    <location>
        <begin position="141"/>
        <end position="246"/>
    </location>
</feature>
<name>A0A4V2UQY8_9PROT</name>
<gene>
    <name evidence="2" type="ORF">EDC61_102146</name>
</gene>